<reference evidence="2" key="1">
    <citation type="submission" date="2011-08" db="EMBL/GenBank/DDBJ databases">
        <authorList>
            <person name="Rombauts S."/>
        </authorList>
    </citation>
    <scope>NUCLEOTIDE SEQUENCE</scope>
    <source>
        <strain evidence="2">London</strain>
    </source>
</reference>
<protein>
    <submittedName>
        <fullName evidence="1">Uncharacterized protein</fullName>
    </submittedName>
</protein>
<evidence type="ECO:0000313" key="1">
    <source>
        <dbReference type="EnsemblMetazoa" id="tetur16g02810.1"/>
    </source>
</evidence>
<dbReference type="EnsemblMetazoa" id="tetur16g02810.1">
    <property type="protein sequence ID" value="tetur16g02810.1"/>
    <property type="gene ID" value="tetur16g02810"/>
</dbReference>
<dbReference type="HOGENOM" id="CLU_3423472_0_0_1"/>
<dbReference type="EMBL" id="CAEY01000281">
    <property type="status" value="NOT_ANNOTATED_CDS"/>
    <property type="molecule type" value="Genomic_DNA"/>
</dbReference>
<name>T1KP01_TETUR</name>
<dbReference type="AlphaFoldDB" id="T1KP01"/>
<reference evidence="1" key="2">
    <citation type="submission" date="2015-06" db="UniProtKB">
        <authorList>
            <consortium name="EnsemblMetazoa"/>
        </authorList>
    </citation>
    <scope>IDENTIFICATION</scope>
</reference>
<keyword evidence="2" id="KW-1185">Reference proteome</keyword>
<accession>T1KP01</accession>
<dbReference type="Proteomes" id="UP000015104">
    <property type="component" value="Unassembled WGS sequence"/>
</dbReference>
<organism evidence="1 2">
    <name type="scientific">Tetranychus urticae</name>
    <name type="common">Two-spotted spider mite</name>
    <dbReference type="NCBI Taxonomy" id="32264"/>
    <lineage>
        <taxon>Eukaryota</taxon>
        <taxon>Metazoa</taxon>
        <taxon>Ecdysozoa</taxon>
        <taxon>Arthropoda</taxon>
        <taxon>Chelicerata</taxon>
        <taxon>Arachnida</taxon>
        <taxon>Acari</taxon>
        <taxon>Acariformes</taxon>
        <taxon>Trombidiformes</taxon>
        <taxon>Prostigmata</taxon>
        <taxon>Eleutherengona</taxon>
        <taxon>Raphignathae</taxon>
        <taxon>Tetranychoidea</taxon>
        <taxon>Tetranychidae</taxon>
        <taxon>Tetranychus</taxon>
    </lineage>
</organism>
<evidence type="ECO:0000313" key="2">
    <source>
        <dbReference type="Proteomes" id="UP000015104"/>
    </source>
</evidence>
<sequence length="23" mass="2930">MFKGDCDWRIMLTFSIYWFKRKG</sequence>
<proteinExistence type="predicted"/>